<evidence type="ECO:0000256" key="1">
    <source>
        <dbReference type="ARBA" id="ARBA00022723"/>
    </source>
</evidence>
<accession>A0A9P5N0S6</accession>
<reference evidence="7" key="2">
    <citation type="journal article" date="2020" name="Nat. Commun.">
        <title>Large-scale genome sequencing of mycorrhizal fungi provides insights into the early evolution of symbiotic traits.</title>
        <authorList>
            <person name="Miyauchi S."/>
            <person name="Kiss E."/>
            <person name="Kuo A."/>
            <person name="Drula E."/>
            <person name="Kohler A."/>
            <person name="Sanchez-Garcia M."/>
            <person name="Morin E."/>
            <person name="Andreopoulos B."/>
            <person name="Barry K.W."/>
            <person name="Bonito G."/>
            <person name="Buee M."/>
            <person name="Carver A."/>
            <person name="Chen C."/>
            <person name="Cichocki N."/>
            <person name="Clum A."/>
            <person name="Culley D."/>
            <person name="Crous P.W."/>
            <person name="Fauchery L."/>
            <person name="Girlanda M."/>
            <person name="Hayes R.D."/>
            <person name="Keri Z."/>
            <person name="LaButti K."/>
            <person name="Lipzen A."/>
            <person name="Lombard V."/>
            <person name="Magnuson J."/>
            <person name="Maillard F."/>
            <person name="Murat C."/>
            <person name="Nolan M."/>
            <person name="Ohm R.A."/>
            <person name="Pangilinan J."/>
            <person name="Pereira M.F."/>
            <person name="Perotto S."/>
            <person name="Peter M."/>
            <person name="Pfister S."/>
            <person name="Riley R."/>
            <person name="Sitrit Y."/>
            <person name="Stielow J.B."/>
            <person name="Szollosi G."/>
            <person name="Zifcakova L."/>
            <person name="Stursova M."/>
            <person name="Spatafora J.W."/>
            <person name="Tedersoo L."/>
            <person name="Vaario L.M."/>
            <person name="Yamada A."/>
            <person name="Yan M."/>
            <person name="Wang P."/>
            <person name="Xu J."/>
            <person name="Bruns T."/>
            <person name="Baldrian P."/>
            <person name="Vilgalys R."/>
            <person name="Dunand C."/>
            <person name="Henrissat B."/>
            <person name="Grigoriev I.V."/>
            <person name="Hibbett D."/>
            <person name="Nagy L.G."/>
            <person name="Martin F.M."/>
        </authorList>
    </citation>
    <scope>NUCLEOTIDE SEQUENCE</scope>
    <source>
        <strain evidence="7">Prilba</strain>
    </source>
</reference>
<keyword evidence="8" id="KW-1185">Reference proteome</keyword>
<feature type="compositionally biased region" description="Polar residues" evidence="5">
    <location>
        <begin position="472"/>
        <end position="487"/>
    </location>
</feature>
<keyword evidence="1" id="KW-0479">Metal-binding</keyword>
<proteinExistence type="predicted"/>
<evidence type="ECO:0000256" key="5">
    <source>
        <dbReference type="SAM" id="MobiDB-lite"/>
    </source>
</evidence>
<evidence type="ECO:0000256" key="2">
    <source>
        <dbReference type="ARBA" id="ARBA00022771"/>
    </source>
</evidence>
<dbReference type="SMART" id="SM00184">
    <property type="entry name" value="RING"/>
    <property type="match status" value="1"/>
</dbReference>
<reference evidence="7" key="1">
    <citation type="submission" date="2019-10" db="EMBL/GenBank/DDBJ databases">
        <authorList>
            <consortium name="DOE Joint Genome Institute"/>
            <person name="Kuo A."/>
            <person name="Miyauchi S."/>
            <person name="Kiss E."/>
            <person name="Drula E."/>
            <person name="Kohler A."/>
            <person name="Sanchez-Garcia M."/>
            <person name="Andreopoulos B."/>
            <person name="Barry K.W."/>
            <person name="Bonito G."/>
            <person name="Buee M."/>
            <person name="Carver A."/>
            <person name="Chen C."/>
            <person name="Cichocki N."/>
            <person name="Clum A."/>
            <person name="Culley D."/>
            <person name="Crous P.W."/>
            <person name="Fauchery L."/>
            <person name="Girlanda M."/>
            <person name="Hayes R."/>
            <person name="Keri Z."/>
            <person name="LaButti K."/>
            <person name="Lipzen A."/>
            <person name="Lombard V."/>
            <person name="Magnuson J."/>
            <person name="Maillard F."/>
            <person name="Morin E."/>
            <person name="Murat C."/>
            <person name="Nolan M."/>
            <person name="Ohm R."/>
            <person name="Pangilinan J."/>
            <person name="Pereira M."/>
            <person name="Perotto S."/>
            <person name="Peter M."/>
            <person name="Riley R."/>
            <person name="Sitrit Y."/>
            <person name="Stielow B."/>
            <person name="Szollosi G."/>
            <person name="Zifcakova L."/>
            <person name="Stursova M."/>
            <person name="Spatafora J.W."/>
            <person name="Tedersoo L."/>
            <person name="Vaario L.-M."/>
            <person name="Yamada A."/>
            <person name="Yan M."/>
            <person name="Wang P."/>
            <person name="Xu J."/>
            <person name="Bruns T."/>
            <person name="Baldrian P."/>
            <person name="Vilgalys R."/>
            <person name="Henrissat B."/>
            <person name="Grigoriev I.V."/>
            <person name="Hibbett D."/>
            <person name="Nagy L.G."/>
            <person name="Martin F.M."/>
        </authorList>
    </citation>
    <scope>NUCLEOTIDE SEQUENCE</scope>
    <source>
        <strain evidence="7">Prilba</strain>
    </source>
</reference>
<evidence type="ECO:0000313" key="8">
    <source>
        <dbReference type="Proteomes" id="UP000759537"/>
    </source>
</evidence>
<feature type="compositionally biased region" description="Pro residues" evidence="5">
    <location>
        <begin position="546"/>
        <end position="557"/>
    </location>
</feature>
<name>A0A9P5N0S6_9AGAM</name>
<organism evidence="7 8">
    <name type="scientific">Russula ochroleuca</name>
    <dbReference type="NCBI Taxonomy" id="152965"/>
    <lineage>
        <taxon>Eukaryota</taxon>
        <taxon>Fungi</taxon>
        <taxon>Dikarya</taxon>
        <taxon>Basidiomycota</taxon>
        <taxon>Agaricomycotina</taxon>
        <taxon>Agaricomycetes</taxon>
        <taxon>Russulales</taxon>
        <taxon>Russulaceae</taxon>
        <taxon>Russula</taxon>
    </lineage>
</organism>
<keyword evidence="3" id="KW-0862">Zinc</keyword>
<dbReference type="GO" id="GO:0061630">
    <property type="term" value="F:ubiquitin protein ligase activity"/>
    <property type="evidence" value="ECO:0007669"/>
    <property type="project" value="TreeGrafter"/>
</dbReference>
<evidence type="ECO:0000259" key="6">
    <source>
        <dbReference type="PROSITE" id="PS50089"/>
    </source>
</evidence>
<feature type="region of interest" description="Disordered" evidence="5">
    <location>
        <begin position="523"/>
        <end position="675"/>
    </location>
</feature>
<dbReference type="Pfam" id="PF14634">
    <property type="entry name" value="zf-RING_5"/>
    <property type="match status" value="1"/>
</dbReference>
<dbReference type="PROSITE" id="PS50089">
    <property type="entry name" value="ZF_RING_2"/>
    <property type="match status" value="1"/>
</dbReference>
<keyword evidence="2 4" id="KW-0863">Zinc-finger</keyword>
<comment type="caution">
    <text evidence="7">The sequence shown here is derived from an EMBL/GenBank/DDBJ whole genome shotgun (WGS) entry which is preliminary data.</text>
</comment>
<dbReference type="InterPro" id="IPR051435">
    <property type="entry name" value="RING_finger_E3_ubiq-ligases"/>
</dbReference>
<dbReference type="EMBL" id="WHVB01000004">
    <property type="protein sequence ID" value="KAF8483564.1"/>
    <property type="molecule type" value="Genomic_DNA"/>
</dbReference>
<dbReference type="GO" id="GO:0008270">
    <property type="term" value="F:zinc ion binding"/>
    <property type="evidence" value="ECO:0007669"/>
    <property type="project" value="UniProtKB-KW"/>
</dbReference>
<dbReference type="AlphaFoldDB" id="A0A9P5N0S6"/>
<dbReference type="OrthoDB" id="6105938at2759"/>
<feature type="compositionally biased region" description="Basic and acidic residues" evidence="5">
    <location>
        <begin position="293"/>
        <end position="329"/>
    </location>
</feature>
<dbReference type="InterPro" id="IPR013083">
    <property type="entry name" value="Znf_RING/FYVE/PHD"/>
</dbReference>
<feature type="domain" description="RING-type" evidence="6">
    <location>
        <begin position="10"/>
        <end position="53"/>
    </location>
</feature>
<feature type="compositionally biased region" description="Polar residues" evidence="5">
    <location>
        <begin position="648"/>
        <end position="675"/>
    </location>
</feature>
<dbReference type="PANTHER" id="PTHR22791:SF7">
    <property type="entry name" value="E3 UBIQUITIN-PROTEIN LIGASE RNF183"/>
    <property type="match status" value="1"/>
</dbReference>
<dbReference type="InterPro" id="IPR017907">
    <property type="entry name" value="Znf_RING_CS"/>
</dbReference>
<feature type="region of interest" description="Disordered" evidence="5">
    <location>
        <begin position="291"/>
        <end position="407"/>
    </location>
</feature>
<feature type="region of interest" description="Disordered" evidence="5">
    <location>
        <begin position="200"/>
        <end position="236"/>
    </location>
</feature>
<feature type="compositionally biased region" description="Polar residues" evidence="5">
    <location>
        <begin position="377"/>
        <end position="386"/>
    </location>
</feature>
<dbReference type="PANTHER" id="PTHR22791">
    <property type="entry name" value="RING-TYPE DOMAIN-CONTAINING PROTEIN"/>
    <property type="match status" value="1"/>
</dbReference>
<sequence>MLLVHPDSTCDVCLDPYAFLNPAKTPHAIACGHVFCLECLAHLNHPTSCPLCRKAFGMDRVKKLHVDRYAPGEREAAVPGALRLVQRLSGGARSEVSTQRTDELIREGQRWLEADNHKELFPEVDAVLSALVKFKSLQERFHDQETKITSLSARLRRQEEARDEDRRGALVESGLTRKIEELESELDFYKRHYPGVRDLARDNFRANSPTSEDRANGGRNINNQGNPLPLPPKPPKWYGYSARNPYFAQEPYLRTSIPPVPSQPYVHQTGAGAVFYEGASYDERVVPQSVRDMASRDALPERERAQSRSGHRDHSAELRNRRRDEESDKARRRRDRQSRRDTLEGAVEPPLAGNALGIHPSSLHPGQGLYAPAAPPVTTSDPNTSHAGGAPSYRPPTGHGNAPQIAGAASVPGSAYYRDAQQNNGAGSFYSQQGDSYISRPSFTPIGPVHASWDSFANASLNSLGLPETGRDANSQRGRPVSASNMMTARDSVSSWGTAESTQANGDLFSTLRPLASAPADNGYTHTDLLPRSDGQLLGVGRPAPIVTPQPQLPPPYGSERDADNRSYSRHANHPRSQSQASLYSTSQPPLFNPEDRGYPYASVPPQPSFPIPHPSRSVTPATRPPSHSNQMPLIPSFPQISAPPPINASSRPANNTSQPYFPSSTPQSQNYNYR</sequence>
<gene>
    <name evidence="7" type="ORF">DFH94DRAFT_722726</name>
</gene>
<feature type="region of interest" description="Disordered" evidence="5">
    <location>
        <begin position="467"/>
        <end position="487"/>
    </location>
</feature>
<dbReference type="Gene3D" id="3.30.40.10">
    <property type="entry name" value="Zinc/RING finger domain, C3HC4 (zinc finger)"/>
    <property type="match status" value="1"/>
</dbReference>
<protein>
    <recommendedName>
        <fullName evidence="6">RING-type domain-containing protein</fullName>
    </recommendedName>
</protein>
<feature type="compositionally biased region" description="Pro residues" evidence="5">
    <location>
        <begin position="603"/>
        <end position="614"/>
    </location>
</feature>
<dbReference type="SUPFAM" id="SSF57850">
    <property type="entry name" value="RING/U-box"/>
    <property type="match status" value="1"/>
</dbReference>
<evidence type="ECO:0000256" key="4">
    <source>
        <dbReference type="PROSITE-ProRule" id="PRU00175"/>
    </source>
</evidence>
<dbReference type="GO" id="GO:0016567">
    <property type="term" value="P:protein ubiquitination"/>
    <property type="evidence" value="ECO:0007669"/>
    <property type="project" value="TreeGrafter"/>
</dbReference>
<dbReference type="InterPro" id="IPR001841">
    <property type="entry name" value="Znf_RING"/>
</dbReference>
<dbReference type="Proteomes" id="UP000759537">
    <property type="component" value="Unassembled WGS sequence"/>
</dbReference>
<feature type="compositionally biased region" description="Polar residues" evidence="5">
    <location>
        <begin position="617"/>
        <end position="632"/>
    </location>
</feature>
<evidence type="ECO:0000256" key="3">
    <source>
        <dbReference type="ARBA" id="ARBA00022833"/>
    </source>
</evidence>
<evidence type="ECO:0000313" key="7">
    <source>
        <dbReference type="EMBL" id="KAF8483564.1"/>
    </source>
</evidence>
<dbReference type="PROSITE" id="PS00518">
    <property type="entry name" value="ZF_RING_1"/>
    <property type="match status" value="1"/>
</dbReference>
<feature type="compositionally biased region" description="Polar residues" evidence="5">
    <location>
        <begin position="575"/>
        <end position="590"/>
    </location>
</feature>